<keyword evidence="2" id="KW-0053">Apoptosis</keyword>
<evidence type="ECO:0000256" key="6">
    <source>
        <dbReference type="ARBA" id="ARBA00046319"/>
    </source>
</evidence>
<reference evidence="8 9" key="1">
    <citation type="journal article" date="2018" name="Nat. Ecol. Evol.">
        <title>Genomic signatures of mitonuclear coevolution across populations of Tigriopus californicus.</title>
        <authorList>
            <person name="Barreto F.S."/>
            <person name="Watson E.T."/>
            <person name="Lima T.G."/>
            <person name="Willett C.S."/>
            <person name="Edmands S."/>
            <person name="Li W."/>
            <person name="Burton R.S."/>
        </authorList>
    </citation>
    <scope>NUCLEOTIDE SEQUENCE [LARGE SCALE GENOMIC DNA]</scope>
    <source>
        <strain evidence="8 9">San Diego</strain>
    </source>
</reference>
<organism evidence="8 9">
    <name type="scientific">Tigriopus californicus</name>
    <name type="common">Marine copepod</name>
    <dbReference type="NCBI Taxonomy" id="6832"/>
    <lineage>
        <taxon>Eukaryota</taxon>
        <taxon>Metazoa</taxon>
        <taxon>Ecdysozoa</taxon>
        <taxon>Arthropoda</taxon>
        <taxon>Crustacea</taxon>
        <taxon>Multicrustacea</taxon>
        <taxon>Hexanauplia</taxon>
        <taxon>Copepoda</taxon>
        <taxon>Harpacticoida</taxon>
        <taxon>Harpacticidae</taxon>
        <taxon>Tigriopus</taxon>
    </lineage>
</organism>
<dbReference type="InterPro" id="IPR015142">
    <property type="entry name" value="Smac_DIABLO"/>
</dbReference>
<accession>A0A553NE42</accession>
<dbReference type="Pfam" id="PF09057">
    <property type="entry name" value="Smac_DIABLO"/>
    <property type="match status" value="1"/>
</dbReference>
<keyword evidence="3" id="KW-0809">Transit peptide</keyword>
<evidence type="ECO:0000256" key="4">
    <source>
        <dbReference type="ARBA" id="ARBA00023128"/>
    </source>
</evidence>
<proteinExistence type="inferred from homology"/>
<evidence type="ECO:0000256" key="5">
    <source>
        <dbReference type="ARBA" id="ARBA00033049"/>
    </source>
</evidence>
<gene>
    <name evidence="8" type="ORF">TCAL_00437</name>
</gene>
<evidence type="ECO:0000256" key="2">
    <source>
        <dbReference type="ARBA" id="ARBA00022703"/>
    </source>
</evidence>
<dbReference type="EMBL" id="VCGU01000458">
    <property type="protein sequence ID" value="TRY63716.1"/>
    <property type="molecule type" value="Genomic_DNA"/>
</dbReference>
<evidence type="ECO:0000313" key="9">
    <source>
        <dbReference type="Proteomes" id="UP000318571"/>
    </source>
</evidence>
<keyword evidence="9" id="KW-1185">Reference proteome</keyword>
<dbReference type="GO" id="GO:0008631">
    <property type="term" value="P:intrinsic apoptotic signaling pathway in response to oxidative stress"/>
    <property type="evidence" value="ECO:0007669"/>
    <property type="project" value="TreeGrafter"/>
</dbReference>
<dbReference type="Gene3D" id="1.10.287.100">
    <property type="match status" value="1"/>
</dbReference>
<evidence type="ECO:0000256" key="1">
    <source>
        <dbReference type="ARBA" id="ARBA00004173"/>
    </source>
</evidence>
<evidence type="ECO:0000256" key="3">
    <source>
        <dbReference type="ARBA" id="ARBA00022946"/>
    </source>
</evidence>
<dbReference type="GO" id="GO:0051402">
    <property type="term" value="P:neuron apoptotic process"/>
    <property type="evidence" value="ECO:0007669"/>
    <property type="project" value="TreeGrafter"/>
</dbReference>
<dbReference type="GO" id="GO:0005739">
    <property type="term" value="C:mitochondrion"/>
    <property type="evidence" value="ECO:0007669"/>
    <property type="project" value="UniProtKB-SubCell"/>
</dbReference>
<name>A0A553NE42_TIGCA</name>
<dbReference type="PANTHER" id="PTHR32247:SF3">
    <property type="entry name" value="DIABLO IAP-BINDING MITOCHONDRIAL PROTEIN"/>
    <property type="match status" value="1"/>
</dbReference>
<comment type="caution">
    <text evidence="8">The sequence shown here is derived from an EMBL/GenBank/DDBJ whole genome shotgun (WGS) entry which is preliminary data.</text>
</comment>
<feature type="region of interest" description="Disordered" evidence="7">
    <location>
        <begin position="323"/>
        <end position="358"/>
    </location>
</feature>
<dbReference type="SUPFAM" id="SSF46984">
    <property type="entry name" value="Smac/diablo"/>
    <property type="match status" value="1"/>
</dbReference>
<protein>
    <recommendedName>
        <fullName evidence="5">Direct IAP-binding protein with low pI</fullName>
    </recommendedName>
</protein>
<dbReference type="AlphaFoldDB" id="A0A553NE42"/>
<sequence length="358" mass="39934">MAGRGSFSLSQVPEAEFLEYQRGGTQPENDRQISSRIVTDVLAGVQRSFATEGVSPDIMDKLRDLWLSKIRQLESDRPDLSVSAELDAVVAAAEEEEEDEPGSIVIAQASRRLSFFQISSMIFDFLRRVLRPCGWGGLVALRASSTFYYNESDSPTFEKPEQAITIHQNSQLTHEHLLTRSCALSVESASTFLTQFVMCVQDTVADYVEATAEMAMIYSDSVIALTDEGSQRLATLKPRHSRLKKEVLDLEMTFFFVRKLLDANAEVCFTTGAEFASIQASERIHAAEKTVKELFDRAKLVELELTQAHQSHIAQVNRIMADQETHKDESQPNQNGPHSIPGDSTVDETVSVEEFSTE</sequence>
<evidence type="ECO:0000313" key="8">
    <source>
        <dbReference type="EMBL" id="TRY63716.1"/>
    </source>
</evidence>
<dbReference type="Gene3D" id="1.20.58.70">
    <property type="match status" value="1"/>
</dbReference>
<comment type="similarity">
    <text evidence="6">Belongs to the Smac/DIABLO protein family.</text>
</comment>
<evidence type="ECO:0000256" key="7">
    <source>
        <dbReference type="SAM" id="MobiDB-lite"/>
    </source>
</evidence>
<dbReference type="PANTHER" id="PTHR32247">
    <property type="entry name" value="DIABLO HOMOLOG, MITOCHONDRIAL"/>
    <property type="match status" value="1"/>
</dbReference>
<dbReference type="InterPro" id="IPR009062">
    <property type="entry name" value="Smac/DIABLO-like_sf"/>
</dbReference>
<keyword evidence="4" id="KW-0496">Mitochondrion</keyword>
<dbReference type="STRING" id="6832.A0A553NE42"/>
<comment type="subcellular location">
    <subcellularLocation>
        <location evidence="1">Mitochondrion</location>
    </subcellularLocation>
</comment>
<dbReference type="Proteomes" id="UP000318571">
    <property type="component" value="Chromosome 10"/>
</dbReference>